<organism evidence="2 3">
    <name type="scientific">Kutzneria buriramensis</name>
    <dbReference type="NCBI Taxonomy" id="1045776"/>
    <lineage>
        <taxon>Bacteria</taxon>
        <taxon>Bacillati</taxon>
        <taxon>Actinomycetota</taxon>
        <taxon>Actinomycetes</taxon>
        <taxon>Pseudonocardiales</taxon>
        <taxon>Pseudonocardiaceae</taxon>
        <taxon>Kutzneria</taxon>
    </lineage>
</organism>
<protein>
    <submittedName>
        <fullName evidence="2">Uncharacterized protein</fullName>
    </submittedName>
</protein>
<keyword evidence="1" id="KW-0812">Transmembrane</keyword>
<name>A0A3E0HW07_9PSEU</name>
<keyword evidence="3" id="KW-1185">Reference proteome</keyword>
<reference evidence="2 3" key="1">
    <citation type="submission" date="2018-08" db="EMBL/GenBank/DDBJ databases">
        <title>Genomic Encyclopedia of Archaeal and Bacterial Type Strains, Phase II (KMG-II): from individual species to whole genera.</title>
        <authorList>
            <person name="Goeker M."/>
        </authorList>
    </citation>
    <scope>NUCLEOTIDE SEQUENCE [LARGE SCALE GENOMIC DNA]</scope>
    <source>
        <strain evidence="2 3">DSM 45791</strain>
    </source>
</reference>
<keyword evidence="1" id="KW-0472">Membrane</keyword>
<evidence type="ECO:0000256" key="1">
    <source>
        <dbReference type="SAM" id="Phobius"/>
    </source>
</evidence>
<sequence length="174" mass="19155">MKTFSNRRVNYLAAMQPQVSIWVPLAVGLIGLLGVLATQLITTRRDLSREAAAIRRADHIFWRDKRLDAALTLLVTMNAWREIVVDTWHNPPDDATYAELHAAVTTMSDTLATLKLIGTNEIRQAATQAVDDLLTTAATVRTSPATADLAAASRHLSATINILRDHLRHSLSIP</sequence>
<accession>A0A3E0HW07</accession>
<comment type="caution">
    <text evidence="2">The sequence shown here is derived from an EMBL/GenBank/DDBJ whole genome shotgun (WGS) entry which is preliminary data.</text>
</comment>
<dbReference type="Proteomes" id="UP000256269">
    <property type="component" value="Unassembled WGS sequence"/>
</dbReference>
<evidence type="ECO:0000313" key="2">
    <source>
        <dbReference type="EMBL" id="REH50145.1"/>
    </source>
</evidence>
<evidence type="ECO:0000313" key="3">
    <source>
        <dbReference type="Proteomes" id="UP000256269"/>
    </source>
</evidence>
<keyword evidence="1" id="KW-1133">Transmembrane helix</keyword>
<dbReference type="AlphaFoldDB" id="A0A3E0HW07"/>
<gene>
    <name evidence="2" type="ORF">BCF44_104418</name>
</gene>
<proteinExistence type="predicted"/>
<dbReference type="EMBL" id="QUNO01000004">
    <property type="protein sequence ID" value="REH50145.1"/>
    <property type="molecule type" value="Genomic_DNA"/>
</dbReference>
<feature type="transmembrane region" description="Helical" evidence="1">
    <location>
        <begin position="20"/>
        <end position="41"/>
    </location>
</feature>